<dbReference type="GeneID" id="54471113"/>
<name>A0A6A6Q6D6_9PEZI</name>
<sequence>MPWPRVLLMSGVRCKAQSLTKRHLPGRSGVSCYNGQESSLHPLPASDVQPRTGRRRNVSVLERISYAQSGLFASCSLSDDIAALVSANVRDVPPSPGRSRATHNDMSSSHSQTVTEIMAAAGLHGSALPCARQTQQFGCTCNTCPPFPK</sequence>
<accession>A0A6A6Q6D6</accession>
<protein>
    <submittedName>
        <fullName evidence="2">Uncharacterized protein</fullName>
    </submittedName>
</protein>
<evidence type="ECO:0000313" key="2">
    <source>
        <dbReference type="EMBL" id="KAF2487875.1"/>
    </source>
</evidence>
<feature type="region of interest" description="Disordered" evidence="1">
    <location>
        <begin position="91"/>
        <end position="112"/>
    </location>
</feature>
<evidence type="ECO:0000313" key="3">
    <source>
        <dbReference type="Proteomes" id="UP000799767"/>
    </source>
</evidence>
<dbReference type="RefSeq" id="XP_033594444.1">
    <property type="nucleotide sequence ID" value="XM_033730111.1"/>
</dbReference>
<gene>
    <name evidence="2" type="ORF">BDY17DRAFT_20223</name>
</gene>
<dbReference type="Proteomes" id="UP000799767">
    <property type="component" value="Unassembled WGS sequence"/>
</dbReference>
<dbReference type="AlphaFoldDB" id="A0A6A6Q6D6"/>
<dbReference type="EMBL" id="MU001631">
    <property type="protein sequence ID" value="KAF2487875.1"/>
    <property type="molecule type" value="Genomic_DNA"/>
</dbReference>
<evidence type="ECO:0000256" key="1">
    <source>
        <dbReference type="SAM" id="MobiDB-lite"/>
    </source>
</evidence>
<reference evidence="2" key="1">
    <citation type="journal article" date="2020" name="Stud. Mycol.">
        <title>101 Dothideomycetes genomes: a test case for predicting lifestyles and emergence of pathogens.</title>
        <authorList>
            <person name="Haridas S."/>
            <person name="Albert R."/>
            <person name="Binder M."/>
            <person name="Bloem J."/>
            <person name="Labutti K."/>
            <person name="Salamov A."/>
            <person name="Andreopoulos B."/>
            <person name="Baker S."/>
            <person name="Barry K."/>
            <person name="Bills G."/>
            <person name="Bluhm B."/>
            <person name="Cannon C."/>
            <person name="Castanera R."/>
            <person name="Culley D."/>
            <person name="Daum C."/>
            <person name="Ezra D."/>
            <person name="Gonzalez J."/>
            <person name="Henrissat B."/>
            <person name="Kuo A."/>
            <person name="Liang C."/>
            <person name="Lipzen A."/>
            <person name="Lutzoni F."/>
            <person name="Magnuson J."/>
            <person name="Mondo S."/>
            <person name="Nolan M."/>
            <person name="Ohm R."/>
            <person name="Pangilinan J."/>
            <person name="Park H.-J."/>
            <person name="Ramirez L."/>
            <person name="Alfaro M."/>
            <person name="Sun H."/>
            <person name="Tritt A."/>
            <person name="Yoshinaga Y."/>
            <person name="Zwiers L.-H."/>
            <person name="Turgeon B."/>
            <person name="Goodwin S."/>
            <person name="Spatafora J."/>
            <person name="Crous P."/>
            <person name="Grigoriev I."/>
        </authorList>
    </citation>
    <scope>NUCLEOTIDE SEQUENCE</scope>
    <source>
        <strain evidence="2">CBS 113389</strain>
    </source>
</reference>
<organism evidence="2 3">
    <name type="scientific">Neohortaea acidophila</name>
    <dbReference type="NCBI Taxonomy" id="245834"/>
    <lineage>
        <taxon>Eukaryota</taxon>
        <taxon>Fungi</taxon>
        <taxon>Dikarya</taxon>
        <taxon>Ascomycota</taxon>
        <taxon>Pezizomycotina</taxon>
        <taxon>Dothideomycetes</taxon>
        <taxon>Dothideomycetidae</taxon>
        <taxon>Mycosphaerellales</taxon>
        <taxon>Teratosphaeriaceae</taxon>
        <taxon>Neohortaea</taxon>
    </lineage>
</organism>
<keyword evidence="3" id="KW-1185">Reference proteome</keyword>
<proteinExistence type="predicted"/>